<evidence type="ECO:0000256" key="1">
    <source>
        <dbReference type="ARBA" id="ARBA00004496"/>
    </source>
</evidence>
<dbReference type="PRINTS" id="PR01038">
    <property type="entry name" value="TRNASYNTHARG"/>
</dbReference>
<evidence type="ECO:0000256" key="6">
    <source>
        <dbReference type="ARBA" id="ARBA00022741"/>
    </source>
</evidence>
<protein>
    <recommendedName>
        <fullName evidence="11">Arginine--tRNA ligase</fullName>
        <ecNumber evidence="11">6.1.1.19</ecNumber>
    </recommendedName>
    <alternativeName>
        <fullName evidence="11">Arginyl-tRNA synthetase</fullName>
        <shortName evidence="11">ArgRS</shortName>
    </alternativeName>
</protein>
<evidence type="ECO:0000256" key="12">
    <source>
        <dbReference type="RuleBase" id="RU363038"/>
    </source>
</evidence>
<evidence type="ECO:0000256" key="8">
    <source>
        <dbReference type="ARBA" id="ARBA00022917"/>
    </source>
</evidence>
<dbReference type="Gene3D" id="1.10.730.10">
    <property type="entry name" value="Isoleucyl-tRNA Synthetase, Domain 1"/>
    <property type="match status" value="1"/>
</dbReference>
<dbReference type="InterPro" id="IPR009080">
    <property type="entry name" value="tRNAsynth_Ia_anticodon-bd"/>
</dbReference>
<evidence type="ECO:0000313" key="16">
    <source>
        <dbReference type="Proteomes" id="UP000295518"/>
    </source>
</evidence>
<dbReference type="SUPFAM" id="SSF52374">
    <property type="entry name" value="Nucleotidylyl transferase"/>
    <property type="match status" value="1"/>
</dbReference>
<dbReference type="Pfam" id="PF03485">
    <property type="entry name" value="Arg_tRNA_synt_N"/>
    <property type="match status" value="1"/>
</dbReference>
<evidence type="ECO:0000313" key="15">
    <source>
        <dbReference type="EMBL" id="TDO20546.1"/>
    </source>
</evidence>
<evidence type="ECO:0000256" key="9">
    <source>
        <dbReference type="ARBA" id="ARBA00023146"/>
    </source>
</evidence>
<feature type="domain" description="Arginyl tRNA synthetase N-terminal" evidence="14">
    <location>
        <begin position="28"/>
        <end position="100"/>
    </location>
</feature>
<organism evidence="15 16">
    <name type="scientific">Mycoplasma testudineum</name>
    <dbReference type="NCBI Taxonomy" id="244584"/>
    <lineage>
        <taxon>Bacteria</taxon>
        <taxon>Bacillati</taxon>
        <taxon>Mycoplasmatota</taxon>
        <taxon>Mollicutes</taxon>
        <taxon>Mycoplasmataceae</taxon>
        <taxon>Mycoplasma</taxon>
    </lineage>
</organism>
<dbReference type="SUPFAM" id="SSF47323">
    <property type="entry name" value="Anticodon-binding domain of a subclass of class I aminoacyl-tRNA synthetases"/>
    <property type="match status" value="1"/>
</dbReference>
<evidence type="ECO:0000259" key="14">
    <source>
        <dbReference type="SMART" id="SM01016"/>
    </source>
</evidence>
<dbReference type="InterPro" id="IPR014729">
    <property type="entry name" value="Rossmann-like_a/b/a_fold"/>
</dbReference>
<dbReference type="SMART" id="SM00836">
    <property type="entry name" value="DALR_1"/>
    <property type="match status" value="1"/>
</dbReference>
<dbReference type="GO" id="GO:0004814">
    <property type="term" value="F:arginine-tRNA ligase activity"/>
    <property type="evidence" value="ECO:0007669"/>
    <property type="project" value="UniProtKB-UniRule"/>
</dbReference>
<reference evidence="15 16" key="1">
    <citation type="submission" date="2019-03" db="EMBL/GenBank/DDBJ databases">
        <title>Genomic Encyclopedia of Archaeal and Bacterial Type Strains, Phase II (KMG-II): from individual species to whole genera.</title>
        <authorList>
            <person name="Goeker M."/>
        </authorList>
    </citation>
    <scope>NUCLEOTIDE SEQUENCE [LARGE SCALE GENOMIC DNA]</scope>
    <source>
        <strain evidence="15 16">ATCC 700618</strain>
    </source>
</reference>
<dbReference type="GO" id="GO:0005737">
    <property type="term" value="C:cytoplasm"/>
    <property type="evidence" value="ECO:0007669"/>
    <property type="project" value="UniProtKB-SubCell"/>
</dbReference>
<keyword evidence="16" id="KW-1185">Reference proteome</keyword>
<comment type="subcellular location">
    <subcellularLocation>
        <location evidence="1 11">Cytoplasm</location>
    </subcellularLocation>
</comment>
<evidence type="ECO:0000256" key="11">
    <source>
        <dbReference type="HAMAP-Rule" id="MF_00123"/>
    </source>
</evidence>
<keyword evidence="4 11" id="KW-0963">Cytoplasm</keyword>
<keyword evidence="7 11" id="KW-0067">ATP-binding</keyword>
<dbReference type="GO" id="GO:0005524">
    <property type="term" value="F:ATP binding"/>
    <property type="evidence" value="ECO:0007669"/>
    <property type="project" value="UniProtKB-UniRule"/>
</dbReference>
<evidence type="ECO:0000256" key="7">
    <source>
        <dbReference type="ARBA" id="ARBA00022840"/>
    </source>
</evidence>
<dbReference type="CDD" id="cd00671">
    <property type="entry name" value="ArgRS_core"/>
    <property type="match status" value="1"/>
</dbReference>
<evidence type="ECO:0000256" key="4">
    <source>
        <dbReference type="ARBA" id="ARBA00022490"/>
    </source>
</evidence>
<dbReference type="PANTHER" id="PTHR11956">
    <property type="entry name" value="ARGINYL-TRNA SYNTHETASE"/>
    <property type="match status" value="1"/>
</dbReference>
<dbReference type="Pfam" id="PF05746">
    <property type="entry name" value="DALR_1"/>
    <property type="match status" value="1"/>
</dbReference>
<keyword evidence="5 11" id="KW-0436">Ligase</keyword>
<dbReference type="Gene3D" id="3.40.50.620">
    <property type="entry name" value="HUPs"/>
    <property type="match status" value="1"/>
</dbReference>
<dbReference type="Pfam" id="PF00750">
    <property type="entry name" value="tRNA-synt_1d"/>
    <property type="match status" value="1"/>
</dbReference>
<accession>A0A4R6IFJ1</accession>
<keyword evidence="8 11" id="KW-0648">Protein biosynthesis</keyword>
<dbReference type="PANTHER" id="PTHR11956:SF5">
    <property type="entry name" value="ARGININE--TRNA LIGASE, CYTOPLASMIC"/>
    <property type="match status" value="1"/>
</dbReference>
<evidence type="ECO:0000256" key="10">
    <source>
        <dbReference type="ARBA" id="ARBA00049339"/>
    </source>
</evidence>
<sequence>MEIKSMIKKELNLIIENLSKKYNIDLPDNLNYQLSESKLPDNLNDEKVYYHLATNLAMILTKSFKLNPHELAQILKIELDKSSIIDRVLISKPAFINIKLSNDFLISSLNKTLANSDNFGKAKINNIKINNEFVSVNPTGFLHFGHARGAAYADSLSKILKYQGYDVESEYYINDAGNQIDILAISTFVRYIELLKEKNLSVKKFEMPEDSYRGEDIKIFAKDLFDEFKTEFENEDLNSITKNKKFKDAAIKIALHYIKSDLKIFNVHHDTWFSERSIEKELIEKTIEKMENHVYSKDGALFLKTSEFGDDKDRVLIKSDGSHTYFLPDIAYHNIKASKSDKMIDFWGADHGGYVRRMQIAMKILGRDLDKFSIEIIQLVRLLKNGSEYKMSKRAGTGIFLRDMIELTSVDAVRWFMVSRDINSPLDFDLDLANSKSDENPVYGVQYAFARSNSLLEKSNEEQYNANHILSEKEQKLLMQIFEFPHVLKSIATNYKVNLLAPYLIDLKNIFNSFYAEEKIINSENEASKLALVKLTNIVFSKALKLIGVSTPKRMG</sequence>
<dbReference type="EMBL" id="SNWN01000010">
    <property type="protein sequence ID" value="TDO20546.1"/>
    <property type="molecule type" value="Genomic_DNA"/>
</dbReference>
<keyword evidence="9 11" id="KW-0030">Aminoacyl-tRNA synthetase</keyword>
<dbReference type="InterPro" id="IPR001278">
    <property type="entry name" value="Arg-tRNA-ligase"/>
</dbReference>
<proteinExistence type="inferred from homology"/>
<dbReference type="Proteomes" id="UP000295518">
    <property type="component" value="Unassembled WGS sequence"/>
</dbReference>
<feature type="domain" description="DALR anticodon binding" evidence="13">
    <location>
        <begin position="445"/>
        <end position="555"/>
    </location>
</feature>
<dbReference type="EC" id="6.1.1.19" evidence="11"/>
<evidence type="ECO:0000256" key="2">
    <source>
        <dbReference type="ARBA" id="ARBA00005594"/>
    </source>
</evidence>
<comment type="caution">
    <text evidence="15">The sequence shown here is derived from an EMBL/GenBank/DDBJ whole genome shotgun (WGS) entry which is preliminary data.</text>
</comment>
<gene>
    <name evidence="11" type="primary">argS</name>
    <name evidence="15" type="ORF">EI74_0382</name>
</gene>
<dbReference type="InterPro" id="IPR008909">
    <property type="entry name" value="DALR_anticod-bd"/>
</dbReference>
<name>A0A4R6IFJ1_9MOLU</name>
<keyword evidence="6 11" id="KW-0547">Nucleotide-binding</keyword>
<dbReference type="InterPro" id="IPR035684">
    <property type="entry name" value="ArgRS_core"/>
</dbReference>
<dbReference type="OrthoDB" id="9805987at2"/>
<comment type="catalytic activity">
    <reaction evidence="10 11">
        <text>tRNA(Arg) + L-arginine + ATP = L-arginyl-tRNA(Arg) + AMP + diphosphate</text>
        <dbReference type="Rhea" id="RHEA:20301"/>
        <dbReference type="Rhea" id="RHEA-COMP:9658"/>
        <dbReference type="Rhea" id="RHEA-COMP:9673"/>
        <dbReference type="ChEBI" id="CHEBI:30616"/>
        <dbReference type="ChEBI" id="CHEBI:32682"/>
        <dbReference type="ChEBI" id="CHEBI:33019"/>
        <dbReference type="ChEBI" id="CHEBI:78442"/>
        <dbReference type="ChEBI" id="CHEBI:78513"/>
        <dbReference type="ChEBI" id="CHEBI:456215"/>
        <dbReference type="EC" id="6.1.1.19"/>
    </reaction>
</comment>
<dbReference type="SMART" id="SM01016">
    <property type="entry name" value="Arg_tRNA_synt_N"/>
    <property type="match status" value="1"/>
</dbReference>
<comment type="caution">
    <text evidence="11">Lacks conserved residue(s) required for the propagation of feature annotation.</text>
</comment>
<comment type="subunit">
    <text evidence="3 11">Monomer.</text>
</comment>
<evidence type="ECO:0000259" key="13">
    <source>
        <dbReference type="SMART" id="SM00836"/>
    </source>
</evidence>
<dbReference type="FunFam" id="3.40.50.620:FF:000062">
    <property type="entry name" value="Arginine--tRNA ligase"/>
    <property type="match status" value="1"/>
</dbReference>
<dbReference type="InterPro" id="IPR005148">
    <property type="entry name" value="Arg-tRNA-synth_N"/>
</dbReference>
<dbReference type="AlphaFoldDB" id="A0A4R6IFJ1"/>
<dbReference type="NCBIfam" id="TIGR00456">
    <property type="entry name" value="argS"/>
    <property type="match status" value="1"/>
</dbReference>
<dbReference type="Gene3D" id="3.30.1360.70">
    <property type="entry name" value="Arginyl tRNA synthetase N-terminal domain"/>
    <property type="match status" value="1"/>
</dbReference>
<comment type="similarity">
    <text evidence="2 11 12">Belongs to the class-I aminoacyl-tRNA synthetase family.</text>
</comment>
<evidence type="ECO:0000256" key="5">
    <source>
        <dbReference type="ARBA" id="ARBA00022598"/>
    </source>
</evidence>
<dbReference type="RefSeq" id="WP_094254547.1">
    <property type="nucleotide sequence ID" value="NZ_NNCE01000002.1"/>
</dbReference>
<dbReference type="SUPFAM" id="SSF55190">
    <property type="entry name" value="Arginyl-tRNA synthetase (ArgRS), N-terminal 'additional' domain"/>
    <property type="match status" value="1"/>
</dbReference>
<dbReference type="GO" id="GO:0006420">
    <property type="term" value="P:arginyl-tRNA aminoacylation"/>
    <property type="evidence" value="ECO:0007669"/>
    <property type="project" value="UniProtKB-UniRule"/>
</dbReference>
<dbReference type="HAMAP" id="MF_00123">
    <property type="entry name" value="Arg_tRNA_synth"/>
    <property type="match status" value="1"/>
</dbReference>
<dbReference type="InterPro" id="IPR036695">
    <property type="entry name" value="Arg-tRNA-synth_N_sf"/>
</dbReference>
<evidence type="ECO:0000256" key="3">
    <source>
        <dbReference type="ARBA" id="ARBA00011245"/>
    </source>
</evidence>